<comment type="caution">
    <text evidence="2">The sequence shown here is derived from an EMBL/GenBank/DDBJ whole genome shotgun (WGS) entry which is preliminary data.</text>
</comment>
<reference evidence="2 3" key="1">
    <citation type="submission" date="2023-01" db="EMBL/GenBank/DDBJ databases">
        <title>Novel species of the genus Asticcacaulis isolated from rivers.</title>
        <authorList>
            <person name="Lu H."/>
        </authorList>
    </citation>
    <scope>NUCLEOTIDE SEQUENCE [LARGE SCALE GENOMIC DNA]</scope>
    <source>
        <strain evidence="2 3">BYS171W</strain>
    </source>
</reference>
<sequence>MWKPIVIGGLMASTLLAVTALPGATASSYNIPAGSMHRIDAKTEIQVINCYQAQWGEKCMVKYYENGQLIGNGNATEMWAEDVVNWEKRYWATQGKAPPSPGGGAQAAAETCPGAPAAVAKNAPASKAVFQRKIYDNYAMNANGTLSAPQRVGIIFESFVVGAPIVNKVTNVPGKGAQRVTDAAPPNATLTPVLSVHLVCEQYRDGVQKRRVESRYFCFTSKDGEWACGGTGIPKITLLK</sequence>
<name>A0ABT5HRJ9_9CAUL</name>
<dbReference type="Proteomes" id="UP001214854">
    <property type="component" value="Unassembled WGS sequence"/>
</dbReference>
<evidence type="ECO:0000256" key="1">
    <source>
        <dbReference type="SAM" id="SignalP"/>
    </source>
</evidence>
<keyword evidence="3" id="KW-1185">Reference proteome</keyword>
<evidence type="ECO:0000313" key="3">
    <source>
        <dbReference type="Proteomes" id="UP001214854"/>
    </source>
</evidence>
<feature type="signal peptide" evidence="1">
    <location>
        <begin position="1"/>
        <end position="19"/>
    </location>
</feature>
<organism evidence="2 3">
    <name type="scientific">Asticcacaulis aquaticus</name>
    <dbReference type="NCBI Taxonomy" id="2984212"/>
    <lineage>
        <taxon>Bacteria</taxon>
        <taxon>Pseudomonadati</taxon>
        <taxon>Pseudomonadota</taxon>
        <taxon>Alphaproteobacteria</taxon>
        <taxon>Caulobacterales</taxon>
        <taxon>Caulobacteraceae</taxon>
        <taxon>Asticcacaulis</taxon>
    </lineage>
</organism>
<evidence type="ECO:0000313" key="2">
    <source>
        <dbReference type="EMBL" id="MDC7682684.1"/>
    </source>
</evidence>
<keyword evidence="1" id="KW-0732">Signal</keyword>
<dbReference type="EMBL" id="JAQQKX010000003">
    <property type="protein sequence ID" value="MDC7682684.1"/>
    <property type="molecule type" value="Genomic_DNA"/>
</dbReference>
<proteinExistence type="predicted"/>
<protein>
    <submittedName>
        <fullName evidence="2">Uncharacterized protein</fullName>
    </submittedName>
</protein>
<dbReference type="RefSeq" id="WP_272747168.1">
    <property type="nucleotide sequence ID" value="NZ_JAQQKX010000003.1"/>
</dbReference>
<gene>
    <name evidence="2" type="ORF">PQU92_05315</name>
</gene>
<feature type="chain" id="PRO_5046547836" evidence="1">
    <location>
        <begin position="20"/>
        <end position="240"/>
    </location>
</feature>
<accession>A0ABT5HRJ9</accession>